<proteinExistence type="inferred from homology"/>
<gene>
    <name evidence="4" type="ORF">GCM10009836_26200</name>
</gene>
<organism evidence="4 5">
    <name type="scientific">Pseudonocardia ailaonensis</name>
    <dbReference type="NCBI Taxonomy" id="367279"/>
    <lineage>
        <taxon>Bacteria</taxon>
        <taxon>Bacillati</taxon>
        <taxon>Actinomycetota</taxon>
        <taxon>Actinomycetes</taxon>
        <taxon>Pseudonocardiales</taxon>
        <taxon>Pseudonocardiaceae</taxon>
        <taxon>Pseudonocardia</taxon>
    </lineage>
</organism>
<evidence type="ECO:0000313" key="4">
    <source>
        <dbReference type="EMBL" id="GAA1845431.1"/>
    </source>
</evidence>
<reference evidence="4 5" key="1">
    <citation type="journal article" date="2019" name="Int. J. Syst. Evol. Microbiol.">
        <title>The Global Catalogue of Microorganisms (GCM) 10K type strain sequencing project: providing services to taxonomists for standard genome sequencing and annotation.</title>
        <authorList>
            <consortium name="The Broad Institute Genomics Platform"/>
            <consortium name="The Broad Institute Genome Sequencing Center for Infectious Disease"/>
            <person name="Wu L."/>
            <person name="Ma J."/>
        </authorList>
    </citation>
    <scope>NUCLEOTIDE SEQUENCE [LARGE SCALE GENOMIC DNA]</scope>
    <source>
        <strain evidence="4 5">JCM 16009</strain>
    </source>
</reference>
<sequence length="276" mass="29037">MADGFRLPESLRWHDGRLWMSDMDGGAVLVLGTRGPQRVLDLPAQPSGLGWDPRGRLLVVSQLDARLLRVDGDRATLVADLAPVMHAHGGDVRPNDMWVAPDGTAYIGSASFQVVEGRLVADDRVPTPLVAVSPAGAVTLLTDELLCPNGIAPCGPDAILVAETRSSRLVEVRPGSPTVVREHAPCVAGPDGIALDPAGGVWAAFPFAGRVQRIAHGGAVLDEIDLGPRIPLDCTLGGPTGDTLFVASVAEIDHLGSSRTGRVDAYDLTHRQTEEP</sequence>
<keyword evidence="5" id="KW-1185">Reference proteome</keyword>
<dbReference type="InterPro" id="IPR011042">
    <property type="entry name" value="6-blade_b-propeller_TolB-like"/>
</dbReference>
<dbReference type="Pfam" id="PF08450">
    <property type="entry name" value="SGL"/>
    <property type="match status" value="1"/>
</dbReference>
<evidence type="ECO:0000259" key="3">
    <source>
        <dbReference type="Pfam" id="PF08450"/>
    </source>
</evidence>
<evidence type="ECO:0000313" key="5">
    <source>
        <dbReference type="Proteomes" id="UP001500449"/>
    </source>
</evidence>
<dbReference type="Proteomes" id="UP001500449">
    <property type="component" value="Unassembled WGS sequence"/>
</dbReference>
<accession>A0ABN2N0U0</accession>
<dbReference type="SUPFAM" id="SSF63829">
    <property type="entry name" value="Calcium-dependent phosphotriesterase"/>
    <property type="match status" value="1"/>
</dbReference>
<dbReference type="RefSeq" id="WP_344415939.1">
    <property type="nucleotide sequence ID" value="NZ_BAAAQK010000005.1"/>
</dbReference>
<name>A0ABN2N0U0_9PSEU</name>
<evidence type="ECO:0000256" key="2">
    <source>
        <dbReference type="ARBA" id="ARBA00022801"/>
    </source>
</evidence>
<comment type="similarity">
    <text evidence="1">Belongs to the SMP-30/CGR1 family.</text>
</comment>
<dbReference type="PANTHER" id="PTHR47572">
    <property type="entry name" value="LIPOPROTEIN-RELATED"/>
    <property type="match status" value="1"/>
</dbReference>
<keyword evidence="2" id="KW-0378">Hydrolase</keyword>
<evidence type="ECO:0000256" key="1">
    <source>
        <dbReference type="ARBA" id="ARBA00008853"/>
    </source>
</evidence>
<dbReference type="PANTHER" id="PTHR47572:SF4">
    <property type="entry name" value="LACTONASE DRP35"/>
    <property type="match status" value="1"/>
</dbReference>
<dbReference type="InterPro" id="IPR013658">
    <property type="entry name" value="SGL"/>
</dbReference>
<comment type="caution">
    <text evidence="4">The sequence shown here is derived from an EMBL/GenBank/DDBJ whole genome shotgun (WGS) entry which is preliminary data.</text>
</comment>
<feature type="domain" description="SMP-30/Gluconolactonase/LRE-like region" evidence="3">
    <location>
        <begin position="7"/>
        <end position="249"/>
    </location>
</feature>
<dbReference type="Gene3D" id="2.120.10.30">
    <property type="entry name" value="TolB, C-terminal domain"/>
    <property type="match status" value="1"/>
</dbReference>
<protein>
    <submittedName>
        <fullName evidence="4">SMP-30/gluconolactonase/LRE family protein</fullName>
    </submittedName>
</protein>
<dbReference type="InterPro" id="IPR051262">
    <property type="entry name" value="SMP-30/CGR1_Lactonase"/>
</dbReference>
<dbReference type="EMBL" id="BAAAQK010000005">
    <property type="protein sequence ID" value="GAA1845431.1"/>
    <property type="molecule type" value="Genomic_DNA"/>
</dbReference>